<keyword evidence="4" id="KW-0472">Membrane</keyword>
<evidence type="ECO:0000256" key="3">
    <source>
        <dbReference type="ARBA" id="ARBA00022989"/>
    </source>
</evidence>
<dbReference type="InterPro" id="IPR045119">
    <property type="entry name" value="SUN1-5"/>
</dbReference>
<dbReference type="GO" id="GO:0016020">
    <property type="term" value="C:membrane"/>
    <property type="evidence" value="ECO:0007669"/>
    <property type="project" value="UniProtKB-SubCell"/>
</dbReference>
<reference evidence="6 7" key="1">
    <citation type="submission" date="2015-01" db="EMBL/GenBank/DDBJ databases">
        <title>Evolution of Trichinella species and genotypes.</title>
        <authorList>
            <person name="Korhonen P.K."/>
            <person name="Edoardo P."/>
            <person name="Giuseppe L.R."/>
            <person name="Gasser R.B."/>
        </authorList>
    </citation>
    <scope>NUCLEOTIDE SEQUENCE [LARGE SCALE GENOMIC DNA]</scope>
    <source>
        <strain evidence="6">ISS120</strain>
    </source>
</reference>
<evidence type="ECO:0000256" key="4">
    <source>
        <dbReference type="ARBA" id="ARBA00023136"/>
    </source>
</evidence>
<evidence type="ECO:0000313" key="7">
    <source>
        <dbReference type="Proteomes" id="UP000054653"/>
    </source>
</evidence>
<keyword evidence="7" id="KW-1185">Reference proteome</keyword>
<evidence type="ECO:0000313" key="6">
    <source>
        <dbReference type="EMBL" id="KRY48945.1"/>
    </source>
</evidence>
<evidence type="ECO:0000256" key="1">
    <source>
        <dbReference type="ARBA" id="ARBA00004370"/>
    </source>
</evidence>
<sequence>MIWRYLNQYHCEDSELADRSFSSSISLNDSVPLSNSRSSKRTATSNIMRKILQCNGWNHWESERKEIEILLTDIMARNKELEKKLNMILHLTSSFYNHEKKISEYSDEHKMKEKPLIENDKQLTLLKEVDEYYNEKKRNEINFEGNQTITHNDKVLSSLLNNFLSNRFKWINFADEYNGAKILDIPETEPYPCGSFLSYWTGYRYLTFYQSARKVITHDTKSDECWTFKGNKGNLIIGLKSNVLITGFSYEHSASSNETVNYSKLTAPKEINFYGLVNLKDKKPWLFGSYIYNANSSEIQYFSVEAERIQMTSIIHVEIIGNYGNMPYTCIHRFPEFPKNSITNITEIMDQFIEQDPEDERSYKARQDVLEMISCYQEILHKRKL</sequence>
<dbReference type="Gene3D" id="2.60.120.260">
    <property type="entry name" value="Galactose-binding domain-like"/>
    <property type="match status" value="1"/>
</dbReference>
<evidence type="ECO:0000259" key="5">
    <source>
        <dbReference type="PROSITE" id="PS51469"/>
    </source>
</evidence>
<dbReference type="GO" id="GO:0043495">
    <property type="term" value="F:protein-membrane adaptor activity"/>
    <property type="evidence" value="ECO:0007669"/>
    <property type="project" value="TreeGrafter"/>
</dbReference>
<gene>
    <name evidence="6" type="primary">Sun3</name>
    <name evidence="6" type="ORF">T03_6716</name>
</gene>
<feature type="domain" description="SUN" evidence="5">
    <location>
        <begin position="179"/>
        <end position="341"/>
    </location>
</feature>
<dbReference type="PROSITE" id="PS51469">
    <property type="entry name" value="SUN"/>
    <property type="match status" value="1"/>
</dbReference>
<keyword evidence="3" id="KW-1133">Transmembrane helix</keyword>
<dbReference type="InterPro" id="IPR012919">
    <property type="entry name" value="SUN_dom"/>
</dbReference>
<proteinExistence type="predicted"/>
<protein>
    <submittedName>
        <fullName evidence="6">SUN domain-containing protein 3</fullName>
    </submittedName>
</protein>
<dbReference type="Proteomes" id="UP000054653">
    <property type="component" value="Unassembled WGS sequence"/>
</dbReference>
<comment type="subcellular location">
    <subcellularLocation>
        <location evidence="1">Membrane</location>
    </subcellularLocation>
</comment>
<dbReference type="EMBL" id="JYDI01000191">
    <property type="protein sequence ID" value="KRY48945.1"/>
    <property type="molecule type" value="Genomic_DNA"/>
</dbReference>
<dbReference type="GO" id="GO:0005635">
    <property type="term" value="C:nuclear envelope"/>
    <property type="evidence" value="ECO:0007669"/>
    <property type="project" value="TreeGrafter"/>
</dbReference>
<accession>A0A0V1CIA0</accession>
<dbReference type="PANTHER" id="PTHR12911">
    <property type="entry name" value="SAD1/UNC-84-LIKE PROTEIN-RELATED"/>
    <property type="match status" value="1"/>
</dbReference>
<organism evidence="6 7">
    <name type="scientific">Trichinella britovi</name>
    <name type="common">Parasitic roundworm</name>
    <dbReference type="NCBI Taxonomy" id="45882"/>
    <lineage>
        <taxon>Eukaryota</taxon>
        <taxon>Metazoa</taxon>
        <taxon>Ecdysozoa</taxon>
        <taxon>Nematoda</taxon>
        <taxon>Enoplea</taxon>
        <taxon>Dorylaimia</taxon>
        <taxon>Trichinellida</taxon>
        <taxon>Trichinellidae</taxon>
        <taxon>Trichinella</taxon>
    </lineage>
</organism>
<keyword evidence="2" id="KW-0812">Transmembrane</keyword>
<comment type="caution">
    <text evidence="6">The sequence shown here is derived from an EMBL/GenBank/DDBJ whole genome shotgun (WGS) entry which is preliminary data.</text>
</comment>
<name>A0A0V1CIA0_TRIBR</name>
<dbReference type="PANTHER" id="PTHR12911:SF8">
    <property type="entry name" value="KLAROID PROTEIN-RELATED"/>
    <property type="match status" value="1"/>
</dbReference>
<evidence type="ECO:0000256" key="2">
    <source>
        <dbReference type="ARBA" id="ARBA00022692"/>
    </source>
</evidence>
<dbReference type="Pfam" id="PF07738">
    <property type="entry name" value="Sad1_UNC"/>
    <property type="match status" value="1"/>
</dbReference>
<dbReference type="AlphaFoldDB" id="A0A0V1CIA0"/>